<feature type="region of interest" description="Disordered" evidence="1">
    <location>
        <begin position="264"/>
        <end position="316"/>
    </location>
</feature>
<dbReference type="GeneID" id="25265557"/>
<keyword evidence="2" id="KW-0732">Signal</keyword>
<evidence type="ECO:0000256" key="2">
    <source>
        <dbReference type="SAM" id="SignalP"/>
    </source>
</evidence>
<gene>
    <name evidence="3" type="ORF">K437DRAFT_260635</name>
</gene>
<sequence>MTVKLATLASLLTLSLSVLATPLGKQSRAVTPLTMGNGQVCRYDSECSSNYCRQTPAQRAAGSPTGTCDAKKANGNVCYADSGCMSGHCVSGKCGALAPSQPQITCTKMTATTMYLGRLDADVYSALGQPPAQPYLTFNKHYDGANHEVLTTSGPSHRIPAEFWKCTSQSMRYENGNGYSYGQIRLPSVGPQQCLTALYYGYYGGTSPLFAAPCVFDDQQYSIGPQYFAVGTGASSSSTKKKRGLSNMGSNPYPYNDHSAPFVQPVVPKGSSDPHFGQNAKGFASPSQDGKYSSWLLDNPSSQNDSPLYLVSGYTR</sequence>
<keyword evidence="4" id="KW-1185">Reference proteome</keyword>
<dbReference type="HOGENOM" id="CLU_880494_0_0_1"/>
<organism evidence="3 4">
    <name type="scientific">Tilletiaria anomala (strain ATCC 24038 / CBS 436.72 / UBC 951)</name>
    <dbReference type="NCBI Taxonomy" id="1037660"/>
    <lineage>
        <taxon>Eukaryota</taxon>
        <taxon>Fungi</taxon>
        <taxon>Dikarya</taxon>
        <taxon>Basidiomycota</taxon>
        <taxon>Ustilaginomycotina</taxon>
        <taxon>Exobasidiomycetes</taxon>
        <taxon>Georgefischeriales</taxon>
        <taxon>Tilletiariaceae</taxon>
        <taxon>Tilletiaria</taxon>
    </lineage>
</organism>
<evidence type="ECO:0000256" key="1">
    <source>
        <dbReference type="SAM" id="MobiDB-lite"/>
    </source>
</evidence>
<dbReference type="RefSeq" id="XP_013246263.1">
    <property type="nucleotide sequence ID" value="XM_013390809.1"/>
</dbReference>
<dbReference type="InParanoid" id="A0A066WR05"/>
<comment type="caution">
    <text evidence="3">The sequence shown here is derived from an EMBL/GenBank/DDBJ whole genome shotgun (WGS) entry which is preliminary data.</text>
</comment>
<name>A0A066WR05_TILAU</name>
<dbReference type="EMBL" id="JMSN01000002">
    <property type="protein sequence ID" value="KDN53424.1"/>
    <property type="molecule type" value="Genomic_DNA"/>
</dbReference>
<feature type="signal peptide" evidence="2">
    <location>
        <begin position="1"/>
        <end position="20"/>
    </location>
</feature>
<evidence type="ECO:0008006" key="5">
    <source>
        <dbReference type="Google" id="ProtNLM"/>
    </source>
</evidence>
<proteinExistence type="predicted"/>
<reference evidence="3 4" key="1">
    <citation type="submission" date="2014-05" db="EMBL/GenBank/DDBJ databases">
        <title>Draft genome sequence of a rare smut relative, Tilletiaria anomala UBC 951.</title>
        <authorList>
            <consortium name="DOE Joint Genome Institute"/>
            <person name="Toome M."/>
            <person name="Kuo A."/>
            <person name="Henrissat B."/>
            <person name="Lipzen A."/>
            <person name="Tritt A."/>
            <person name="Yoshinaga Y."/>
            <person name="Zane M."/>
            <person name="Barry K."/>
            <person name="Grigoriev I.V."/>
            <person name="Spatafora J.W."/>
            <person name="Aimea M.C."/>
        </authorList>
    </citation>
    <scope>NUCLEOTIDE SEQUENCE [LARGE SCALE GENOMIC DNA]</scope>
    <source>
        <strain evidence="3 4">UBC 951</strain>
    </source>
</reference>
<protein>
    <recommendedName>
        <fullName evidence="5">Lytic polysaccharide monooxygenase</fullName>
    </recommendedName>
</protein>
<accession>A0A066WR05</accession>
<dbReference type="OrthoDB" id="5874482at2759"/>
<feature type="chain" id="PRO_5001633159" description="Lytic polysaccharide monooxygenase" evidence="2">
    <location>
        <begin position="21"/>
        <end position="316"/>
    </location>
</feature>
<dbReference type="AlphaFoldDB" id="A0A066WR05"/>
<evidence type="ECO:0000313" key="4">
    <source>
        <dbReference type="Proteomes" id="UP000027361"/>
    </source>
</evidence>
<dbReference type="Proteomes" id="UP000027361">
    <property type="component" value="Unassembled WGS sequence"/>
</dbReference>
<evidence type="ECO:0000313" key="3">
    <source>
        <dbReference type="EMBL" id="KDN53424.1"/>
    </source>
</evidence>